<proteinExistence type="predicted"/>
<evidence type="ECO:0000313" key="1">
    <source>
        <dbReference type="EMBL" id="KIQ69042.1"/>
    </source>
</evidence>
<dbReference type="EMBL" id="AONG01000010">
    <property type="protein sequence ID" value="KIQ69042.1"/>
    <property type="molecule type" value="Genomic_DNA"/>
</dbReference>
<name>A0A0D0Q9J5_9RHOB</name>
<comment type="caution">
    <text evidence="1">The sequence shown here is derived from an EMBL/GenBank/DDBJ whole genome shotgun (WGS) entry which is preliminary data.</text>
</comment>
<gene>
    <name evidence="1" type="ORF">Wenmar_02110</name>
</gene>
<accession>A0A0D0Q9J5</accession>
<reference evidence="1 2" key="1">
    <citation type="submission" date="2013-01" db="EMBL/GenBank/DDBJ databases">
        <authorList>
            <person name="Fiebig A."/>
            <person name="Goeker M."/>
            <person name="Klenk H.-P.P."/>
        </authorList>
    </citation>
    <scope>NUCLEOTIDE SEQUENCE [LARGE SCALE GENOMIC DNA]</scope>
    <source>
        <strain evidence="1 2">DSM 24838</strain>
    </source>
</reference>
<dbReference type="RefSeq" id="WP_254657721.1">
    <property type="nucleotide sequence ID" value="NZ_KN848372.1"/>
</dbReference>
<dbReference type="eggNOG" id="COG3350">
    <property type="taxonomic scope" value="Bacteria"/>
</dbReference>
<dbReference type="AlphaFoldDB" id="A0A0D0Q9J5"/>
<keyword evidence="2" id="KW-1185">Reference proteome</keyword>
<sequence length="98" mass="10764">MRGSAAHRLMWRGAVWHFASAANLAAFEGDPVRFAPRYGGYCAFALARGALAPTVPDAFTIHEGRLYLNYSLGIRSLWQADLQGHIRAADGHWPQILG</sequence>
<protein>
    <submittedName>
        <fullName evidence="1">YHS domain protein</fullName>
    </submittedName>
</protein>
<evidence type="ECO:0000313" key="2">
    <source>
        <dbReference type="Proteomes" id="UP000035100"/>
    </source>
</evidence>
<organism evidence="1 2">
    <name type="scientific">Wenxinia marina DSM 24838</name>
    <dbReference type="NCBI Taxonomy" id="1123501"/>
    <lineage>
        <taxon>Bacteria</taxon>
        <taxon>Pseudomonadati</taxon>
        <taxon>Pseudomonadota</taxon>
        <taxon>Alphaproteobacteria</taxon>
        <taxon>Rhodobacterales</taxon>
        <taxon>Roseobacteraceae</taxon>
        <taxon>Wenxinia</taxon>
    </lineage>
</organism>
<dbReference type="STRING" id="1123501.Wenmar_02110"/>
<dbReference type="Proteomes" id="UP000035100">
    <property type="component" value="Unassembled WGS sequence"/>
</dbReference>
<dbReference type="NCBIfam" id="NF041384">
    <property type="entry name" value="YHS_seleno_dom"/>
    <property type="match status" value="1"/>
</dbReference>